<dbReference type="Proteomes" id="UP000315112">
    <property type="component" value="Unassembled WGS sequence"/>
</dbReference>
<dbReference type="Pfam" id="PF01476">
    <property type="entry name" value="LysM"/>
    <property type="match status" value="1"/>
</dbReference>
<dbReference type="Gene3D" id="1.10.530.40">
    <property type="match status" value="1"/>
</dbReference>
<feature type="domain" description="LysM" evidence="9">
    <location>
        <begin position="116"/>
        <end position="160"/>
    </location>
</feature>
<dbReference type="GO" id="GO:0016998">
    <property type="term" value="P:cell wall macromolecule catabolic process"/>
    <property type="evidence" value="ECO:0007669"/>
    <property type="project" value="InterPro"/>
</dbReference>
<dbReference type="CDD" id="cd00118">
    <property type="entry name" value="LysM"/>
    <property type="match status" value="1"/>
</dbReference>
<keyword evidence="3 7" id="KW-0081">Bacteriolytic enzyme</keyword>
<dbReference type="GO" id="GO:0003796">
    <property type="term" value="F:lysozyme activity"/>
    <property type="evidence" value="ECO:0007669"/>
    <property type="project" value="UniProtKB-EC"/>
</dbReference>
<dbReference type="GO" id="GO:0031640">
    <property type="term" value="P:killing of cells of another organism"/>
    <property type="evidence" value="ECO:0007669"/>
    <property type="project" value="UniProtKB-KW"/>
</dbReference>
<evidence type="ECO:0000256" key="2">
    <source>
        <dbReference type="ARBA" id="ARBA00022529"/>
    </source>
</evidence>
<dbReference type="EMBL" id="CP046904">
    <property type="protein sequence ID" value="QGZ37905.1"/>
    <property type="molecule type" value="Genomic_DNA"/>
</dbReference>
<keyword evidence="5" id="KW-1035">Host cytoplasm</keyword>
<dbReference type="InterPro" id="IPR023347">
    <property type="entry name" value="Lysozyme_dom_sf"/>
</dbReference>
<dbReference type="AlphaFoldDB" id="A0A562PQL7"/>
<evidence type="ECO:0000256" key="4">
    <source>
        <dbReference type="ARBA" id="ARBA00022801"/>
    </source>
</evidence>
<protein>
    <recommendedName>
        <fullName evidence="7">Lysozyme</fullName>
        <ecNumber evidence="7">3.2.1.17</ecNumber>
    </recommendedName>
</protein>
<dbReference type="GO" id="GO:0009253">
    <property type="term" value="P:peptidoglycan catabolic process"/>
    <property type="evidence" value="ECO:0007669"/>
    <property type="project" value="InterPro"/>
</dbReference>
<dbReference type="PANTHER" id="PTHR38107">
    <property type="match status" value="1"/>
</dbReference>
<dbReference type="SUPFAM" id="SSF54106">
    <property type="entry name" value="LysM domain"/>
    <property type="match status" value="1"/>
</dbReference>
<dbReference type="Pfam" id="PF00959">
    <property type="entry name" value="Phage_lysozyme"/>
    <property type="match status" value="1"/>
</dbReference>
<sequence length="705" mass="76687">MPGAQKPGSDDQSHVKLQLLDPLGNSIAGLKYLVLDQGRIVAKGVTDAKGNIEKFVAKIGTELSLHVERFGTDEMKKVKTLVPWADQFSVKLLSGKVKQEVPLQEAKGNAGEYQRRTYKVKPKDNLWRIARDNGTSVQELARLNGIKPTDMIHPDQVLKLPLRKDGAAPDAPDGPPPPPPPPPPAPPPPAPVPHDDGPVEPQPAPPPPSPPIPEQKPEATPPAGAGQPVPAKPEPGRGENGTPKTTIPLVCDQSGCIKLGDKGPLIEEINIRLTGFGGTATADKPFAEFTAKTEAAVKRFQEDYMGVAGTGKVCGAVLIALDEFRTKYPVSMAGMACPCGKCKGFGNGYTTSEKAGIKNGKGWHAGTEFPGMHRALLWAMRAALFYTSVKEKALGYKFLAVSSGYRCWYNNKQHSRTSTNHMGNALDLQFTRNGGKVRCAGADVDTLRAKVFVARMGAQLSWPNKNKVSLETAKQGAKSWVHMDVREFHPALKADRYYATSQGAVDGLPLMELAKQENRLKLVNCAGIPPAAPKAEEKTDRLPIDSLKLSAEGIEFIKGWEKYGEKPYDDSEGYCTVGFGHLLAKKTCASMKAAKDAEYELYKDGVTKDEAEKILKKDIKRITDKAKLAIQVPMYQHEFDAVMSLAFNCGGISKFPKLMSKLNTKDYNGCCDEFADITNGGQGGLVKRRQAEMKMFRNKIYDSTH</sequence>
<evidence type="ECO:0000256" key="5">
    <source>
        <dbReference type="ARBA" id="ARBA00023200"/>
    </source>
</evidence>
<dbReference type="InterPro" id="IPR036366">
    <property type="entry name" value="PGBDSf"/>
</dbReference>
<evidence type="ECO:0000313" key="12">
    <source>
        <dbReference type="Proteomes" id="UP000315112"/>
    </source>
</evidence>
<dbReference type="Gene3D" id="3.10.350.10">
    <property type="entry name" value="LysM domain"/>
    <property type="match status" value="1"/>
</dbReference>
<reference evidence="11" key="2">
    <citation type="submission" date="2019-07" db="EMBL/GenBank/DDBJ databases">
        <authorList>
            <person name="Whitman W."/>
            <person name="Huntemann M."/>
            <person name="Clum A."/>
            <person name="Pillay M."/>
            <person name="Palaniappan K."/>
            <person name="Varghese N."/>
            <person name="Mikhailova N."/>
            <person name="Stamatis D."/>
            <person name="Reddy T."/>
            <person name="Daum C."/>
            <person name="Shapiro N."/>
            <person name="Ivanova N."/>
            <person name="Kyrpides N."/>
            <person name="Woyke T."/>
        </authorList>
    </citation>
    <scope>NUCLEOTIDE SEQUENCE</scope>
    <source>
        <strain evidence="11">CGMCC 1.10685</strain>
    </source>
</reference>
<feature type="region of interest" description="Disordered" evidence="8">
    <location>
        <begin position="164"/>
        <end position="248"/>
    </location>
</feature>
<comment type="similarity">
    <text evidence="7">Belongs to the glycosyl hydrolase 24 family.</text>
</comment>
<accession>A0A562PQL7</accession>
<dbReference type="PROSITE" id="PS51782">
    <property type="entry name" value="LYSM"/>
    <property type="match status" value="1"/>
</dbReference>
<dbReference type="Proteomes" id="UP000437862">
    <property type="component" value="Chromosome"/>
</dbReference>
<evidence type="ECO:0000256" key="7">
    <source>
        <dbReference type="RuleBase" id="RU003788"/>
    </source>
</evidence>
<dbReference type="GO" id="GO:0042742">
    <property type="term" value="P:defense response to bacterium"/>
    <property type="evidence" value="ECO:0007669"/>
    <property type="project" value="UniProtKB-KW"/>
</dbReference>
<evidence type="ECO:0000256" key="6">
    <source>
        <dbReference type="ARBA" id="ARBA00023295"/>
    </source>
</evidence>
<dbReference type="CDD" id="cd00737">
    <property type="entry name" value="lyz_endolysin_autolysin"/>
    <property type="match status" value="1"/>
</dbReference>
<evidence type="ECO:0000313" key="13">
    <source>
        <dbReference type="Proteomes" id="UP000437862"/>
    </source>
</evidence>
<dbReference type="InterPro" id="IPR033907">
    <property type="entry name" value="Endolysin_autolysin"/>
</dbReference>
<dbReference type="InterPro" id="IPR002196">
    <property type="entry name" value="Glyco_hydro_24"/>
</dbReference>
<organism evidence="11 12">
    <name type="scientific">Pseudoduganella flava</name>
    <dbReference type="NCBI Taxonomy" id="871742"/>
    <lineage>
        <taxon>Bacteria</taxon>
        <taxon>Pseudomonadati</taxon>
        <taxon>Pseudomonadota</taxon>
        <taxon>Betaproteobacteria</taxon>
        <taxon>Burkholderiales</taxon>
        <taxon>Oxalobacteraceae</taxon>
        <taxon>Telluria group</taxon>
        <taxon>Pseudoduganella</taxon>
    </lineage>
</organism>
<proteinExistence type="inferred from homology"/>
<name>A0A562PQL7_9BURK</name>
<reference evidence="10 13" key="3">
    <citation type="submission" date="2019-12" db="EMBL/GenBank/DDBJ databases">
        <title>Draft Genome Sequences of Six Type Strains of the Genus Massilia.</title>
        <authorList>
            <person name="Miess H."/>
            <person name="Frediansyah A."/>
            <person name="Goeker M."/>
            <person name="Gross H."/>
        </authorList>
    </citation>
    <scope>NUCLEOTIDE SEQUENCE [LARGE SCALE GENOMIC DNA]</scope>
    <source>
        <strain evidence="10 13">DSM 26639</strain>
    </source>
</reference>
<evidence type="ECO:0000256" key="1">
    <source>
        <dbReference type="ARBA" id="ARBA00000632"/>
    </source>
</evidence>
<dbReference type="EMBL" id="VLKW01000005">
    <property type="protein sequence ID" value="TWI46741.1"/>
    <property type="molecule type" value="Genomic_DNA"/>
</dbReference>
<dbReference type="SUPFAM" id="SSF47090">
    <property type="entry name" value="PGBD-like"/>
    <property type="match status" value="1"/>
</dbReference>
<keyword evidence="6 7" id="KW-0326">Glycosidase</keyword>
<dbReference type="InterPro" id="IPR034690">
    <property type="entry name" value="Endolysin_T4_type"/>
</dbReference>
<evidence type="ECO:0000256" key="8">
    <source>
        <dbReference type="SAM" id="MobiDB-lite"/>
    </source>
</evidence>
<evidence type="ECO:0000259" key="9">
    <source>
        <dbReference type="PROSITE" id="PS51782"/>
    </source>
</evidence>
<reference evidence="11 12" key="1">
    <citation type="journal article" date="2015" name="Stand. Genomic Sci.">
        <title>Genomic Encyclopedia of Bacterial and Archaeal Type Strains, Phase III: the genomes of soil and plant-associated and newly described type strains.</title>
        <authorList>
            <person name="Whitman W.B."/>
            <person name="Woyke T."/>
            <person name="Klenk H.P."/>
            <person name="Zhou Y."/>
            <person name="Lilburn T.G."/>
            <person name="Beck B.J."/>
            <person name="De Vos P."/>
            <person name="Vandamme P."/>
            <person name="Eisen J.A."/>
            <person name="Garrity G."/>
            <person name="Hugenholtz P."/>
            <person name="Kyrpides N.C."/>
        </authorList>
    </citation>
    <scope>NUCLEOTIDE SEQUENCE [LARGE SCALE GENOMIC DNA]</scope>
    <source>
        <strain evidence="11 12">CGMCC 1.10685</strain>
    </source>
</reference>
<feature type="compositionally biased region" description="Pro residues" evidence="8">
    <location>
        <begin position="200"/>
        <end position="214"/>
    </location>
</feature>
<dbReference type="InterPro" id="IPR018392">
    <property type="entry name" value="LysM"/>
</dbReference>
<evidence type="ECO:0000313" key="10">
    <source>
        <dbReference type="EMBL" id="QGZ37905.1"/>
    </source>
</evidence>
<dbReference type="SUPFAM" id="SSF53955">
    <property type="entry name" value="Lysozyme-like"/>
    <property type="match status" value="1"/>
</dbReference>
<keyword evidence="13" id="KW-1185">Reference proteome</keyword>
<dbReference type="Gene3D" id="1.10.101.10">
    <property type="entry name" value="PGBD-like superfamily/PGBD"/>
    <property type="match status" value="1"/>
</dbReference>
<dbReference type="InterPro" id="IPR036365">
    <property type="entry name" value="PGBD-like_sf"/>
</dbReference>
<keyword evidence="4 7" id="KW-0378">Hydrolase</keyword>
<dbReference type="InterPro" id="IPR036779">
    <property type="entry name" value="LysM_dom_sf"/>
</dbReference>
<gene>
    <name evidence="10" type="ORF">GO485_01800</name>
    <name evidence="11" type="ORF">IP92_03104</name>
</gene>
<evidence type="ECO:0000313" key="11">
    <source>
        <dbReference type="EMBL" id="TWI46741.1"/>
    </source>
</evidence>
<dbReference type="InterPro" id="IPR023346">
    <property type="entry name" value="Lysozyme-like_dom_sf"/>
</dbReference>
<dbReference type="HAMAP" id="MF_04110">
    <property type="entry name" value="ENDOLYSIN_T4"/>
    <property type="match status" value="1"/>
</dbReference>
<comment type="catalytic activity">
    <reaction evidence="1 7">
        <text>Hydrolysis of (1-&gt;4)-beta-linkages between N-acetylmuramic acid and N-acetyl-D-glucosamine residues in a peptidoglycan and between N-acetyl-D-glucosamine residues in chitodextrins.</text>
        <dbReference type="EC" id="3.2.1.17"/>
    </reaction>
</comment>
<dbReference type="InterPro" id="IPR051018">
    <property type="entry name" value="Bacteriophage_GH24"/>
</dbReference>
<feature type="compositionally biased region" description="Pro residues" evidence="8">
    <location>
        <begin position="172"/>
        <end position="192"/>
    </location>
</feature>
<dbReference type="EC" id="3.2.1.17" evidence="7"/>
<evidence type="ECO:0000256" key="3">
    <source>
        <dbReference type="ARBA" id="ARBA00022638"/>
    </source>
</evidence>
<dbReference type="SMART" id="SM00257">
    <property type="entry name" value="LysM"/>
    <property type="match status" value="1"/>
</dbReference>
<keyword evidence="2 7" id="KW-0929">Antimicrobial</keyword>
<dbReference type="PANTHER" id="PTHR38107:SF3">
    <property type="entry name" value="LYSOZYME RRRD-RELATED"/>
    <property type="match status" value="1"/>
</dbReference>